<comment type="caution">
    <text evidence="1">The sequence shown here is derived from an EMBL/GenBank/DDBJ whole genome shotgun (WGS) entry which is preliminary data.</text>
</comment>
<evidence type="ECO:0000313" key="1">
    <source>
        <dbReference type="EMBL" id="CAD8093545.1"/>
    </source>
</evidence>
<gene>
    <name evidence="1" type="ORF">PPRIM_AZ9-3.1.T0930154</name>
</gene>
<dbReference type="EMBL" id="CAJJDM010000096">
    <property type="protein sequence ID" value="CAD8093545.1"/>
    <property type="molecule type" value="Genomic_DNA"/>
</dbReference>
<keyword evidence="2" id="KW-1185">Reference proteome</keyword>
<accession>A0A8S1NVJ4</accession>
<evidence type="ECO:0000313" key="2">
    <source>
        <dbReference type="Proteomes" id="UP000688137"/>
    </source>
</evidence>
<dbReference type="AlphaFoldDB" id="A0A8S1NVJ4"/>
<sequence>MIHYKNKQSVIKKQHTTFYSILQSKEYSLTWRQNYLLLLIKFHSQLKNWENDSGYYTFCRRRQKLFIEIVKIDLKNKTLKRLKYYIIINSLKQGKYQYNHEKFNICKQGRIFSL</sequence>
<reference evidence="1" key="1">
    <citation type="submission" date="2021-01" db="EMBL/GenBank/DDBJ databases">
        <authorList>
            <consortium name="Genoscope - CEA"/>
            <person name="William W."/>
        </authorList>
    </citation>
    <scope>NUCLEOTIDE SEQUENCE</scope>
</reference>
<protein>
    <submittedName>
        <fullName evidence="1">Uncharacterized protein</fullName>
    </submittedName>
</protein>
<name>A0A8S1NVJ4_PARPR</name>
<proteinExistence type="predicted"/>
<organism evidence="1 2">
    <name type="scientific">Paramecium primaurelia</name>
    <dbReference type="NCBI Taxonomy" id="5886"/>
    <lineage>
        <taxon>Eukaryota</taxon>
        <taxon>Sar</taxon>
        <taxon>Alveolata</taxon>
        <taxon>Ciliophora</taxon>
        <taxon>Intramacronucleata</taxon>
        <taxon>Oligohymenophorea</taxon>
        <taxon>Peniculida</taxon>
        <taxon>Parameciidae</taxon>
        <taxon>Paramecium</taxon>
    </lineage>
</organism>
<dbReference type="Proteomes" id="UP000688137">
    <property type="component" value="Unassembled WGS sequence"/>
</dbReference>